<sequence>MNAEVAAATAAPEKKEFWRWQENTWYDESKNWKDAKIITCGIDVGSVSSQAVLVCDGELYGYNSMRTGNNSPDSAKNALQGIMDKIGMKLEDINYVVGTGYGRVNVPFAHKAITEIACHARGANYMGGNKVRTILDMGGQDCKAIHCDDKGKVTNFLMNDKCAAGTGRGMEVISDLMQIPIAELGPRSFDVETEPEAVSSICVVFAKSEALGLLKAGYTKNMVIAAYCQAMAERVVSLLERIGVEEGFFITGGIAKNPGVVKRIERLLGIKQIDTKIDSQIAGALGAALFGYTLMQKQAAK</sequence>
<dbReference type="EC" id="1.3.7.8" evidence="6"/>
<dbReference type="NCBIfam" id="TIGR00241">
    <property type="entry name" value="CoA_E_activ"/>
    <property type="match status" value="1"/>
</dbReference>
<dbReference type="EMBL" id="WTVR01000010">
    <property type="protein sequence ID" value="NMF88138.1"/>
    <property type="molecule type" value="Genomic_DNA"/>
</dbReference>
<organism evidence="6 7">
    <name type="scientific">Aromatoleum petrolei</name>
    <dbReference type="NCBI Taxonomy" id="76116"/>
    <lineage>
        <taxon>Bacteria</taxon>
        <taxon>Pseudomonadati</taxon>
        <taxon>Pseudomonadota</taxon>
        <taxon>Betaproteobacteria</taxon>
        <taxon>Rhodocyclales</taxon>
        <taxon>Rhodocyclaceae</taxon>
        <taxon>Aromatoleum</taxon>
    </lineage>
</organism>
<protein>
    <submittedName>
        <fullName evidence="6">Benzoyl-CoA reductase, bzd-type, subunit Q</fullName>
        <ecNumber evidence="6">1.3.7.8</ecNumber>
    </submittedName>
</protein>
<name>A0ABX1MNE5_9RHOO</name>
<comment type="caution">
    <text evidence="6">The sequence shown here is derived from an EMBL/GenBank/DDBJ whole genome shotgun (WGS) entry which is preliminary data.</text>
</comment>
<dbReference type="RefSeq" id="WP_169205573.1">
    <property type="nucleotide sequence ID" value="NZ_CP059560.1"/>
</dbReference>
<evidence type="ECO:0000259" key="5">
    <source>
        <dbReference type="Pfam" id="PF01869"/>
    </source>
</evidence>
<proteinExistence type="predicted"/>
<dbReference type="InterPro" id="IPR043129">
    <property type="entry name" value="ATPase_NBD"/>
</dbReference>
<dbReference type="CDD" id="cd24106">
    <property type="entry name" value="ASKHA_NBD_benz_CoA_BzdQ"/>
    <property type="match status" value="1"/>
</dbReference>
<evidence type="ECO:0000313" key="6">
    <source>
        <dbReference type="EMBL" id="NMF88138.1"/>
    </source>
</evidence>
<dbReference type="InterPro" id="IPR051805">
    <property type="entry name" value="Dehydratase_Activator_Redct"/>
</dbReference>
<keyword evidence="7" id="KW-1185">Reference proteome</keyword>
<comment type="cofactor">
    <cofactor evidence="1">
        <name>[4Fe-4S] cluster</name>
        <dbReference type="ChEBI" id="CHEBI:49883"/>
    </cofactor>
</comment>
<dbReference type="Pfam" id="PF01869">
    <property type="entry name" value="BcrAD_BadFG"/>
    <property type="match status" value="1"/>
</dbReference>
<dbReference type="InterPro" id="IPR017605">
    <property type="entry name" value="Benzoyl-CoA_Rdtase_bzd_qsu"/>
</dbReference>
<dbReference type="GO" id="GO:0018522">
    <property type="term" value="F:benzoyl-CoA reductase activity"/>
    <property type="evidence" value="ECO:0007669"/>
    <property type="project" value="UniProtKB-EC"/>
</dbReference>
<dbReference type="InterPro" id="IPR008275">
    <property type="entry name" value="CoA_E_activase_dom"/>
</dbReference>
<feature type="domain" description="ATPase BadF/BadG/BcrA/BcrD type" evidence="5">
    <location>
        <begin position="41"/>
        <end position="291"/>
    </location>
</feature>
<keyword evidence="3" id="KW-0408">Iron</keyword>
<reference evidence="6 7" key="1">
    <citation type="submission" date="2019-12" db="EMBL/GenBank/DDBJ databases">
        <title>Comparative genomics gives insights into the taxonomy of the Azoarcus-Aromatoleum group and reveals separate origins of nif in the plant-associated Azoarcus and non-plant-associated Aromatoleum sub-groups.</title>
        <authorList>
            <person name="Lafos M."/>
            <person name="Maluk M."/>
            <person name="Batista M."/>
            <person name="Junghare M."/>
            <person name="Carmona M."/>
            <person name="Faoro H."/>
            <person name="Cruz L.M."/>
            <person name="Battistoni F."/>
            <person name="De Souza E."/>
            <person name="Pedrosa F."/>
            <person name="Chen W.-M."/>
            <person name="Poole P.S."/>
            <person name="Dixon R.A."/>
            <person name="James E.K."/>
        </authorList>
    </citation>
    <scope>NUCLEOTIDE SEQUENCE [LARGE SCALE GENOMIC DNA]</scope>
    <source>
        <strain evidence="6 7">ToN1</strain>
    </source>
</reference>
<dbReference type="NCBIfam" id="TIGR03192">
    <property type="entry name" value="benz_CoA_bzdQ"/>
    <property type="match status" value="1"/>
</dbReference>
<dbReference type="PANTHER" id="PTHR32329">
    <property type="entry name" value="BIFUNCTIONAL PROTEIN [INCLUDES 2-HYDROXYACYL-COA DEHYDRATASE (N-TER) AND ITS ACTIVATOR DOMAIN (C_TERM)-RELATED"/>
    <property type="match status" value="1"/>
</dbReference>
<dbReference type="InterPro" id="IPR002731">
    <property type="entry name" value="ATPase_BadF"/>
</dbReference>
<accession>A0ABX1MNE5</accession>
<gene>
    <name evidence="6" type="primary">bzdQ</name>
    <name evidence="6" type="ORF">GPA26_06545</name>
</gene>
<evidence type="ECO:0000256" key="3">
    <source>
        <dbReference type="ARBA" id="ARBA00023004"/>
    </source>
</evidence>
<keyword evidence="6" id="KW-0560">Oxidoreductase</keyword>
<evidence type="ECO:0000256" key="4">
    <source>
        <dbReference type="ARBA" id="ARBA00023014"/>
    </source>
</evidence>
<evidence type="ECO:0000256" key="2">
    <source>
        <dbReference type="ARBA" id="ARBA00022723"/>
    </source>
</evidence>
<dbReference type="Proteomes" id="UP000652074">
    <property type="component" value="Unassembled WGS sequence"/>
</dbReference>
<dbReference type="Gene3D" id="3.30.420.40">
    <property type="match status" value="2"/>
</dbReference>
<evidence type="ECO:0000313" key="7">
    <source>
        <dbReference type="Proteomes" id="UP000652074"/>
    </source>
</evidence>
<keyword evidence="2" id="KW-0479">Metal-binding</keyword>
<dbReference type="SUPFAM" id="SSF53067">
    <property type="entry name" value="Actin-like ATPase domain"/>
    <property type="match status" value="1"/>
</dbReference>
<dbReference type="PANTHER" id="PTHR32329:SF2">
    <property type="entry name" value="BIFUNCTIONAL PROTEIN [INCLUDES 2-HYDROXYACYL-COA DEHYDRATASE (N-TER) AND ITS ACTIVATOR DOMAIN (C_TERM)"/>
    <property type="match status" value="1"/>
</dbReference>
<keyword evidence="4" id="KW-0411">Iron-sulfur</keyword>
<evidence type="ECO:0000256" key="1">
    <source>
        <dbReference type="ARBA" id="ARBA00001966"/>
    </source>
</evidence>